<evidence type="ECO:0000313" key="3">
    <source>
        <dbReference type="EMBL" id="WOG92776.1"/>
    </source>
</evidence>
<gene>
    <name evidence="3" type="ORF">DCAR_0312052</name>
</gene>
<dbReference type="AlphaFoldDB" id="A0AAF1AUB5"/>
<dbReference type="Proteomes" id="UP000077755">
    <property type="component" value="Chromosome 3"/>
</dbReference>
<feature type="coiled-coil region" evidence="1">
    <location>
        <begin position="57"/>
        <end position="84"/>
    </location>
</feature>
<dbReference type="PANTHER" id="PTHR33566">
    <property type="entry name" value="EN/SPM-LIKE TRANSPOSON-RELATED"/>
    <property type="match status" value="1"/>
</dbReference>
<keyword evidence="4" id="KW-1185">Reference proteome</keyword>
<accession>A0AAF1AUB5</accession>
<evidence type="ECO:0000256" key="2">
    <source>
        <dbReference type="SAM" id="MobiDB-lite"/>
    </source>
</evidence>
<reference evidence="3" key="1">
    <citation type="journal article" date="2016" name="Nat. Genet.">
        <title>A high-quality carrot genome assembly provides new insights into carotenoid accumulation and asterid genome evolution.</title>
        <authorList>
            <person name="Iorizzo M."/>
            <person name="Ellison S."/>
            <person name="Senalik D."/>
            <person name="Zeng P."/>
            <person name="Satapoomin P."/>
            <person name="Huang J."/>
            <person name="Bowman M."/>
            <person name="Iovene M."/>
            <person name="Sanseverino W."/>
            <person name="Cavagnaro P."/>
            <person name="Yildiz M."/>
            <person name="Macko-Podgorni A."/>
            <person name="Moranska E."/>
            <person name="Grzebelus E."/>
            <person name="Grzebelus D."/>
            <person name="Ashrafi H."/>
            <person name="Zheng Z."/>
            <person name="Cheng S."/>
            <person name="Spooner D."/>
            <person name="Van Deynze A."/>
            <person name="Simon P."/>
        </authorList>
    </citation>
    <scope>NUCLEOTIDE SEQUENCE</scope>
    <source>
        <tissue evidence="3">Leaf</tissue>
    </source>
</reference>
<feature type="compositionally biased region" description="Low complexity" evidence="2">
    <location>
        <begin position="409"/>
        <end position="420"/>
    </location>
</feature>
<feature type="region of interest" description="Disordered" evidence="2">
    <location>
        <begin position="409"/>
        <end position="428"/>
    </location>
</feature>
<name>A0AAF1AUB5_DAUCS</name>
<keyword evidence="1" id="KW-0175">Coiled coil</keyword>
<sequence length="428" mass="48284">MYPPHDRMSIQTKGLPVQNPMPIRSLCTAAAPKVEMERALSQEEAVVSSTKNYQDDLQNLGLRIKQHEDHIKSLRTQKNIIEDSILDLKVTIGKYHTSTESETKKEDTRSEEEIFEHLVEEKSAAGLICQLKARHDIPVSHSPPVKDVLGIVATLGYLDDENLSRLLAEFVGKEAMLALVCKTFDGIKALELYDKEGAINRSSGLHGIGSSVGRTLEGRFRVICLNDLRPYDGEFIADDPQRRLDLLKPKLPGGDIPRGFVGYAVNLVHIDNQNLFCVTTSGHGLRETLFYYLFSHLQVYRTREDMQQALPFINDGAVSLDGGIIRSPGVFDLGNREDAQVKFPRISGKSSLPESYYEVESSLKSKKWNQERLVDEIRREQSFLDQAKFNFEIKKKEFVRFLAQSSQYAPAQYAPAQSPAGRERFAPR</sequence>
<proteinExistence type="predicted"/>
<reference evidence="3" key="2">
    <citation type="submission" date="2022-03" db="EMBL/GenBank/DDBJ databases">
        <title>Draft title - Genomic analysis of global carrot germplasm unveils the trajectory of domestication and the origin of high carotenoid orange carrot.</title>
        <authorList>
            <person name="Iorizzo M."/>
            <person name="Ellison S."/>
            <person name="Senalik D."/>
            <person name="Macko-Podgorni A."/>
            <person name="Grzebelus D."/>
            <person name="Bostan H."/>
            <person name="Rolling W."/>
            <person name="Curaba J."/>
            <person name="Simon P."/>
        </authorList>
    </citation>
    <scope>NUCLEOTIDE SEQUENCE</scope>
    <source>
        <tissue evidence="3">Leaf</tissue>
    </source>
</reference>
<dbReference type="EMBL" id="CP093345">
    <property type="protein sequence ID" value="WOG92776.1"/>
    <property type="molecule type" value="Genomic_DNA"/>
</dbReference>
<organism evidence="3 4">
    <name type="scientific">Daucus carota subsp. sativus</name>
    <name type="common">Carrot</name>
    <dbReference type="NCBI Taxonomy" id="79200"/>
    <lineage>
        <taxon>Eukaryota</taxon>
        <taxon>Viridiplantae</taxon>
        <taxon>Streptophyta</taxon>
        <taxon>Embryophyta</taxon>
        <taxon>Tracheophyta</taxon>
        <taxon>Spermatophyta</taxon>
        <taxon>Magnoliopsida</taxon>
        <taxon>eudicotyledons</taxon>
        <taxon>Gunneridae</taxon>
        <taxon>Pentapetalae</taxon>
        <taxon>asterids</taxon>
        <taxon>campanulids</taxon>
        <taxon>Apiales</taxon>
        <taxon>Apiaceae</taxon>
        <taxon>Apioideae</taxon>
        <taxon>Scandiceae</taxon>
        <taxon>Daucinae</taxon>
        <taxon>Daucus</taxon>
        <taxon>Daucus sect. Daucus</taxon>
    </lineage>
</organism>
<evidence type="ECO:0008006" key="5">
    <source>
        <dbReference type="Google" id="ProtNLM"/>
    </source>
</evidence>
<evidence type="ECO:0000313" key="4">
    <source>
        <dbReference type="Proteomes" id="UP000077755"/>
    </source>
</evidence>
<evidence type="ECO:0000256" key="1">
    <source>
        <dbReference type="SAM" id="Coils"/>
    </source>
</evidence>
<protein>
    <recommendedName>
        <fullName evidence="5">Protein DEFECTIVE IN MERISTEM SILENCING 3</fullName>
    </recommendedName>
</protein>
<dbReference type="PANTHER" id="PTHR33566:SF6">
    <property type="entry name" value="PROTEIN DEFECTIVE IN MERISTEM SILENCING 3"/>
    <property type="match status" value="1"/>
</dbReference>